<dbReference type="InterPro" id="IPR020215">
    <property type="entry name" value="EbsA-like"/>
</dbReference>
<dbReference type="KEGG" id="wei:EQG49_12355"/>
<keyword evidence="1" id="KW-0472">Membrane</keyword>
<sequence length="111" mass="13101">MCIVSWSWVLCIGLLSLIIQLEITHFNFWSAVTLVLFILLVITAIKRRTIYVDNNKLFLGRMFYHFDTVDLAQLKDVVFTKHQIKFTLNGERYQYYVGAAVLDQLRRQLNN</sequence>
<feature type="transmembrane region" description="Helical" evidence="1">
    <location>
        <begin position="26"/>
        <end position="45"/>
    </location>
</feature>
<reference evidence="3" key="1">
    <citation type="submission" date="2019-03" db="EMBL/GenBank/DDBJ databases">
        <title>Weissella sp. 26KH-42 Genome sequencing.</title>
        <authorList>
            <person name="Heo J."/>
            <person name="Kim S.-J."/>
            <person name="Kim J.-S."/>
            <person name="Hong S.-B."/>
            <person name="Kwon S.-W."/>
        </authorList>
    </citation>
    <scope>NUCLEOTIDE SEQUENCE [LARGE SCALE GENOMIC DNA]</scope>
    <source>
        <strain evidence="3">26KH-42</strain>
    </source>
</reference>
<accession>A0A4P6YWI1</accession>
<organism evidence="2 3">
    <name type="scientific">Periweissella cryptocerci</name>
    <dbReference type="NCBI Taxonomy" id="2506420"/>
    <lineage>
        <taxon>Bacteria</taxon>
        <taxon>Bacillati</taxon>
        <taxon>Bacillota</taxon>
        <taxon>Bacilli</taxon>
        <taxon>Lactobacillales</taxon>
        <taxon>Lactobacillaceae</taxon>
        <taxon>Periweissella</taxon>
    </lineage>
</organism>
<gene>
    <name evidence="2" type="ORF">EQG49_12355</name>
</gene>
<keyword evidence="1" id="KW-0812">Transmembrane</keyword>
<evidence type="ECO:0000313" key="3">
    <source>
        <dbReference type="Proteomes" id="UP000292886"/>
    </source>
</evidence>
<proteinExistence type="predicted"/>
<protein>
    <recommendedName>
        <fullName evidence="4">Pore-forming protein</fullName>
    </recommendedName>
</protein>
<keyword evidence="3" id="KW-1185">Reference proteome</keyword>
<dbReference type="EMBL" id="CP037940">
    <property type="protein sequence ID" value="QBO37190.1"/>
    <property type="molecule type" value="Genomic_DNA"/>
</dbReference>
<dbReference type="Proteomes" id="UP000292886">
    <property type="component" value="Chromosome"/>
</dbReference>
<evidence type="ECO:0008006" key="4">
    <source>
        <dbReference type="Google" id="ProtNLM"/>
    </source>
</evidence>
<evidence type="ECO:0000313" key="2">
    <source>
        <dbReference type="EMBL" id="QBO37190.1"/>
    </source>
</evidence>
<dbReference type="AlphaFoldDB" id="A0A4P6YWI1"/>
<evidence type="ECO:0000256" key="1">
    <source>
        <dbReference type="SAM" id="Phobius"/>
    </source>
</evidence>
<name>A0A4P6YWI1_9LACO</name>
<keyword evidence="1" id="KW-1133">Transmembrane helix</keyword>
<dbReference type="Pfam" id="PF17255">
    <property type="entry name" value="EbsA"/>
    <property type="match status" value="1"/>
</dbReference>